<keyword evidence="4" id="KW-1185">Reference proteome</keyword>
<sequence>MNTIPPDPEPIPSPPPSAHQRVLAAFECLAELDRPELWTTLRAQEDVLVDAKAVDERVRAGDELPLAGSLLAVKDVVDVAGLPTASARSSTSSVPDVSATAVARLTAAGAVVLGKTSPGQLALDPLDVAGGVAAAVSLGIVDLSLGTDLTGPGRVPAALNGVAGVRPTPGLVPVTGVLGGECQGVVVFARRLVEAQRAAGLMTGPDGLDPDCRNWPADVRFGVGEHPRVAMPDDGWLRSLTASARRALGTAAAALRSSGAVVESNLEAMGENEERRIPEGCDALLLPTAPVRSRFAAVRVPSRPGEQGPSGVTVVTRAFDDQIGLDLAAVLTGEPPSFCSAPGADLVVFGAHLRGQPLNARLTALGARFVRPVRTAERYRMVLLPVEPPQPGVLSTGDTGLDGELWRLSPGALGRFAAELPGPFVLGRIDLEDGFRPTAVLCEDAAAKDAEDLGRYESWRGYLRFVSTAGPRDPG</sequence>
<organism evidence="3 4">
    <name type="scientific">Amycolatopsis samaneae</name>
    <dbReference type="NCBI Taxonomy" id="664691"/>
    <lineage>
        <taxon>Bacteria</taxon>
        <taxon>Bacillati</taxon>
        <taxon>Actinomycetota</taxon>
        <taxon>Actinomycetes</taxon>
        <taxon>Pseudonocardiales</taxon>
        <taxon>Pseudonocardiaceae</taxon>
        <taxon>Amycolatopsis</taxon>
    </lineage>
</organism>
<gene>
    <name evidence="3" type="ORF">ACFSYJ_00185</name>
</gene>
<feature type="domain" description="Allophanate hydrolase C-terminal" evidence="2">
    <location>
        <begin position="345"/>
        <end position="463"/>
    </location>
</feature>
<dbReference type="Pfam" id="PF01425">
    <property type="entry name" value="Amidase"/>
    <property type="match status" value="2"/>
</dbReference>
<dbReference type="InterPro" id="IPR053844">
    <property type="entry name" value="AH_C"/>
</dbReference>
<proteinExistence type="predicted"/>
<accession>A0ABW5G6A4</accession>
<protein>
    <submittedName>
        <fullName evidence="3">Amidase family protein</fullName>
    </submittedName>
</protein>
<dbReference type="SUPFAM" id="SSF75304">
    <property type="entry name" value="Amidase signature (AS) enzymes"/>
    <property type="match status" value="1"/>
</dbReference>
<dbReference type="InterPro" id="IPR023631">
    <property type="entry name" value="Amidase_dom"/>
</dbReference>
<dbReference type="InterPro" id="IPR036928">
    <property type="entry name" value="AS_sf"/>
</dbReference>
<reference evidence="4" key="1">
    <citation type="journal article" date="2019" name="Int. J. Syst. Evol. Microbiol.">
        <title>The Global Catalogue of Microorganisms (GCM) 10K type strain sequencing project: providing services to taxonomists for standard genome sequencing and annotation.</title>
        <authorList>
            <consortium name="The Broad Institute Genomics Platform"/>
            <consortium name="The Broad Institute Genome Sequencing Center for Infectious Disease"/>
            <person name="Wu L."/>
            <person name="Ma J."/>
        </authorList>
    </citation>
    <scope>NUCLEOTIDE SEQUENCE [LARGE SCALE GENOMIC DNA]</scope>
    <source>
        <strain evidence="4">CGMCC 4.7643</strain>
    </source>
</reference>
<dbReference type="InterPro" id="IPR000120">
    <property type="entry name" value="Amidase"/>
</dbReference>
<feature type="domain" description="Amidase" evidence="1">
    <location>
        <begin position="130"/>
        <end position="263"/>
    </location>
</feature>
<name>A0ABW5G6A4_9PSEU</name>
<dbReference type="Pfam" id="PF21986">
    <property type="entry name" value="AH_C"/>
    <property type="match status" value="1"/>
</dbReference>
<evidence type="ECO:0000259" key="2">
    <source>
        <dbReference type="Pfam" id="PF21986"/>
    </source>
</evidence>
<dbReference type="RefSeq" id="WP_345401834.1">
    <property type="nucleotide sequence ID" value="NZ_BAABHG010000013.1"/>
</dbReference>
<dbReference type="Gene3D" id="3.90.1300.10">
    <property type="entry name" value="Amidase signature (AS) domain"/>
    <property type="match status" value="2"/>
</dbReference>
<evidence type="ECO:0000313" key="4">
    <source>
        <dbReference type="Proteomes" id="UP001597419"/>
    </source>
</evidence>
<dbReference type="EMBL" id="JBHUKU010000001">
    <property type="protein sequence ID" value="MFD2456988.1"/>
    <property type="molecule type" value="Genomic_DNA"/>
</dbReference>
<feature type="domain" description="Amidase" evidence="1">
    <location>
        <begin position="37"/>
        <end position="122"/>
    </location>
</feature>
<dbReference type="Proteomes" id="UP001597419">
    <property type="component" value="Unassembled WGS sequence"/>
</dbReference>
<comment type="caution">
    <text evidence="3">The sequence shown here is derived from an EMBL/GenBank/DDBJ whole genome shotgun (WGS) entry which is preliminary data.</text>
</comment>
<evidence type="ECO:0000259" key="1">
    <source>
        <dbReference type="Pfam" id="PF01425"/>
    </source>
</evidence>
<dbReference type="Gene3D" id="3.10.490.10">
    <property type="entry name" value="Gamma-glutamyl cyclotransferase-like"/>
    <property type="match status" value="1"/>
</dbReference>
<dbReference type="PANTHER" id="PTHR11895">
    <property type="entry name" value="TRANSAMIDASE"/>
    <property type="match status" value="1"/>
</dbReference>
<evidence type="ECO:0000313" key="3">
    <source>
        <dbReference type="EMBL" id="MFD2456988.1"/>
    </source>
</evidence>